<dbReference type="Proteomes" id="UP001596086">
    <property type="component" value="Unassembled WGS sequence"/>
</dbReference>
<dbReference type="EMBL" id="JBHSMZ010000004">
    <property type="protein sequence ID" value="MFC5548374.1"/>
    <property type="molecule type" value="Genomic_DNA"/>
</dbReference>
<gene>
    <name evidence="2" type="ORF">ACFPO9_07565</name>
</gene>
<dbReference type="SUPFAM" id="SSF49373">
    <property type="entry name" value="Invasin/intimin cell-adhesion fragments"/>
    <property type="match status" value="1"/>
</dbReference>
<dbReference type="Pfam" id="PF07603">
    <property type="entry name" value="Lcl_C"/>
    <property type="match status" value="1"/>
</dbReference>
<keyword evidence="3" id="KW-1185">Reference proteome</keyword>
<reference evidence="3" key="1">
    <citation type="journal article" date="2019" name="Int. J. Syst. Evol. Microbiol.">
        <title>The Global Catalogue of Microorganisms (GCM) 10K type strain sequencing project: providing services to taxonomists for standard genome sequencing and annotation.</title>
        <authorList>
            <consortium name="The Broad Institute Genomics Platform"/>
            <consortium name="The Broad Institute Genome Sequencing Center for Infectious Disease"/>
            <person name="Wu L."/>
            <person name="Ma J."/>
        </authorList>
    </citation>
    <scope>NUCLEOTIDE SEQUENCE [LARGE SCALE GENOMIC DNA]</scope>
    <source>
        <strain evidence="3">CGMCC 4.5798</strain>
    </source>
</reference>
<dbReference type="Gene3D" id="2.60.40.1080">
    <property type="match status" value="1"/>
</dbReference>
<name>A0ABW0RU79_9BURK</name>
<evidence type="ECO:0000313" key="2">
    <source>
        <dbReference type="EMBL" id="MFC5548374.1"/>
    </source>
</evidence>
<sequence length="245" mass="25072">MKQIGAWLLMMCLLAACSDPDQGPPLGPFAAITKTETDKPFNIDGPTSKSPAPFTYTSSNAAVATIVGSLVTIKGPGVSTITAAQAGTGGWGPTSASTTLTVTAVPCDNGGVRVNGQCVAVPACVAPATLVNNQCVPPASNANLVTANFLAWSGVSFADNWTKASAYCSSITIDGRDKWRQPSVDELKALQASGALDGQNWTLGNTWSSAMGTTTDNASHLAVNLSDGTVVERADTANAYVSCVR</sequence>
<dbReference type="PROSITE" id="PS51257">
    <property type="entry name" value="PROKAR_LIPOPROTEIN"/>
    <property type="match status" value="1"/>
</dbReference>
<dbReference type="InterPro" id="IPR008964">
    <property type="entry name" value="Invasin/intimin_cell_adhesion"/>
</dbReference>
<comment type="caution">
    <text evidence="2">The sequence shown here is derived from an EMBL/GenBank/DDBJ whole genome shotgun (WGS) entry which is preliminary data.</text>
</comment>
<feature type="domain" description="Lcl C-terminal" evidence="1">
    <location>
        <begin position="158"/>
        <end position="245"/>
    </location>
</feature>
<evidence type="ECO:0000313" key="3">
    <source>
        <dbReference type="Proteomes" id="UP001596086"/>
    </source>
</evidence>
<dbReference type="InterPro" id="IPR011460">
    <property type="entry name" value="Lcl_C"/>
</dbReference>
<evidence type="ECO:0000259" key="1">
    <source>
        <dbReference type="Pfam" id="PF07603"/>
    </source>
</evidence>
<protein>
    <submittedName>
        <fullName evidence="2">DUF1566 domain-containing protein</fullName>
    </submittedName>
</protein>
<accession>A0ABW0RU79</accession>
<organism evidence="2 3">
    <name type="scientific">Massilia aerilata</name>
    <dbReference type="NCBI Taxonomy" id="453817"/>
    <lineage>
        <taxon>Bacteria</taxon>
        <taxon>Pseudomonadati</taxon>
        <taxon>Pseudomonadota</taxon>
        <taxon>Betaproteobacteria</taxon>
        <taxon>Burkholderiales</taxon>
        <taxon>Oxalobacteraceae</taxon>
        <taxon>Telluria group</taxon>
        <taxon>Massilia</taxon>
    </lineage>
</organism>
<proteinExistence type="predicted"/>
<dbReference type="RefSeq" id="WP_379769048.1">
    <property type="nucleotide sequence ID" value="NZ_JBHSMZ010000004.1"/>
</dbReference>